<dbReference type="SUPFAM" id="SSF53822">
    <property type="entry name" value="Periplasmic binding protein-like I"/>
    <property type="match status" value="1"/>
</dbReference>
<evidence type="ECO:0000256" key="1">
    <source>
        <dbReference type="ARBA" id="ARBA00004193"/>
    </source>
</evidence>
<dbReference type="CDD" id="cd06354">
    <property type="entry name" value="PBP1_PrnA-like"/>
    <property type="match status" value="1"/>
</dbReference>
<dbReference type="PROSITE" id="PS51257">
    <property type="entry name" value="PROKAR_LIPOPROTEIN"/>
    <property type="match status" value="1"/>
</dbReference>
<evidence type="ECO:0000313" key="10">
    <source>
        <dbReference type="Proteomes" id="UP000196053"/>
    </source>
</evidence>
<feature type="domain" description="ABC transporter substrate-binding protein PnrA-like" evidence="8">
    <location>
        <begin position="37"/>
        <end position="328"/>
    </location>
</feature>
<feature type="chain" id="PRO_5038806694" evidence="7">
    <location>
        <begin position="20"/>
        <end position="342"/>
    </location>
</feature>
<keyword evidence="4 7" id="KW-0732">Signal</keyword>
<dbReference type="PANTHER" id="PTHR34296">
    <property type="entry name" value="TRANSCRIPTIONAL ACTIVATOR PROTEIN MED"/>
    <property type="match status" value="1"/>
</dbReference>
<reference evidence="10" key="1">
    <citation type="submission" date="2015-09" db="EMBL/GenBank/DDBJ databases">
        <authorList>
            <person name="Wibberg D."/>
        </authorList>
    </citation>
    <scope>NUCLEOTIDE SEQUENCE [LARGE SCALE GENOMIC DNA]</scope>
    <source>
        <strain evidence="10">SD1D</strain>
    </source>
</reference>
<dbReference type="Pfam" id="PF02608">
    <property type="entry name" value="Bmp"/>
    <property type="match status" value="1"/>
</dbReference>
<comment type="subcellular location">
    <subcellularLocation>
        <location evidence="1">Cell membrane</location>
        <topology evidence="1">Lipid-anchor</topology>
    </subcellularLocation>
</comment>
<dbReference type="RefSeq" id="WP_087758833.1">
    <property type="nucleotide sequence ID" value="NZ_LN879430.1"/>
</dbReference>
<organism evidence="9 10">
    <name type="scientific">Herbinix luporum</name>
    <dbReference type="NCBI Taxonomy" id="1679721"/>
    <lineage>
        <taxon>Bacteria</taxon>
        <taxon>Bacillati</taxon>
        <taxon>Bacillota</taxon>
        <taxon>Clostridia</taxon>
        <taxon>Lachnospirales</taxon>
        <taxon>Lachnospiraceae</taxon>
        <taxon>Herbinix</taxon>
    </lineage>
</organism>
<keyword evidence="6" id="KW-0449">Lipoprotein</keyword>
<gene>
    <name evidence="9" type="ORF">SD1D_1375</name>
</gene>
<proteinExistence type="inferred from homology"/>
<evidence type="ECO:0000256" key="4">
    <source>
        <dbReference type="ARBA" id="ARBA00022729"/>
    </source>
</evidence>
<evidence type="ECO:0000256" key="2">
    <source>
        <dbReference type="ARBA" id="ARBA00008610"/>
    </source>
</evidence>
<dbReference type="PANTHER" id="PTHR34296:SF2">
    <property type="entry name" value="ABC TRANSPORTER GUANOSINE-BINDING PROTEIN NUPN"/>
    <property type="match status" value="1"/>
</dbReference>
<dbReference type="KEGG" id="hsd:SD1D_1375"/>
<keyword evidence="3" id="KW-1003">Cell membrane</keyword>
<accession>A0A0K8J5H0</accession>
<evidence type="ECO:0000256" key="6">
    <source>
        <dbReference type="ARBA" id="ARBA00023288"/>
    </source>
</evidence>
<dbReference type="AlphaFoldDB" id="A0A0K8J5H0"/>
<keyword evidence="10" id="KW-1185">Reference proteome</keyword>
<dbReference type="InterPro" id="IPR028082">
    <property type="entry name" value="Peripla_BP_I"/>
</dbReference>
<name>A0A0K8J5H0_9FIRM</name>
<evidence type="ECO:0000256" key="5">
    <source>
        <dbReference type="ARBA" id="ARBA00023136"/>
    </source>
</evidence>
<evidence type="ECO:0000256" key="7">
    <source>
        <dbReference type="SAM" id="SignalP"/>
    </source>
</evidence>
<keyword evidence="5" id="KW-0472">Membrane</keyword>
<dbReference type="EMBL" id="LN879430">
    <property type="protein sequence ID" value="CUH92921.1"/>
    <property type="molecule type" value="Genomic_DNA"/>
</dbReference>
<dbReference type="Gene3D" id="3.40.50.2300">
    <property type="match status" value="2"/>
</dbReference>
<dbReference type="OrthoDB" id="9769871at2"/>
<dbReference type="GO" id="GO:0005886">
    <property type="term" value="C:plasma membrane"/>
    <property type="evidence" value="ECO:0007669"/>
    <property type="project" value="UniProtKB-SubCell"/>
</dbReference>
<dbReference type="Proteomes" id="UP000196053">
    <property type="component" value="Chromosome I"/>
</dbReference>
<feature type="signal peptide" evidence="7">
    <location>
        <begin position="1"/>
        <end position="19"/>
    </location>
</feature>
<evidence type="ECO:0000313" key="9">
    <source>
        <dbReference type="EMBL" id="CUH92921.1"/>
    </source>
</evidence>
<dbReference type="InterPro" id="IPR050957">
    <property type="entry name" value="BMP_lipoprotein"/>
</dbReference>
<dbReference type="InterPro" id="IPR003760">
    <property type="entry name" value="PnrA-like"/>
</dbReference>
<comment type="similarity">
    <text evidence="2">Belongs to the BMP lipoprotein family.</text>
</comment>
<sequence>MKKILVLLLSAIMVFSLTACGGKNTDSSKSGKKIKIGMVTDVGGVNDGSFNQSAWEGLQRAQKELGVEVRYAESATDADYAPNIEAFIDEEYDLIICVGYMLADATKKAAEDNPNQKFAIIDDASIDLPNVTCLMFEQSQASYLVGLVAGKMTKTNTVGFVIGMVSQTMNEFGYGYLAGVKDANPDATILQFNANSFGSTETGKSAATTMITNGADVIFHAAGGTGLGVIEGCKDAGKWAIGVDSDQSPLAPENILTSAMKRVDNACFEISKAVKEGNVQSGLIIYDLKSEGVDIAPTTTNLPSDVLEYVKQAKQDIIDGKITVPKTQADFEAKYGDIYELD</sequence>
<evidence type="ECO:0000259" key="8">
    <source>
        <dbReference type="Pfam" id="PF02608"/>
    </source>
</evidence>
<evidence type="ECO:0000256" key="3">
    <source>
        <dbReference type="ARBA" id="ARBA00022475"/>
    </source>
</evidence>
<protein>
    <submittedName>
        <fullName evidence="9">Putative secreted protein</fullName>
    </submittedName>
</protein>